<dbReference type="PANTHER" id="PTHR12955">
    <property type="entry name" value="SARCOMA ANTIGEN NY-SAR-95-RELATED"/>
    <property type="match status" value="1"/>
</dbReference>
<dbReference type="EMBL" id="JXJN01021666">
    <property type="status" value="NOT_ANNOTATED_CDS"/>
    <property type="molecule type" value="Genomic_DNA"/>
</dbReference>
<sequence length="715" mass="79511">MYDLNQKTIFVLDHTQYFSISSEDYIALDYLKGKTGPSNDAIPSTSSGLQFSKSLWTCSVESSIEYCRIVWDLFPRGKLVRFIVSDTAAHIVNTWKFATQNMSHVLNAMALVGVPQRNTQSSDYSVIHGLRAAIEALAEPTEQQLKLTQAAENTVTTNEKIPNKGRVICVTSARDNPSMKSLEDIFHNVLMQQNTLAMTQKKILSIDHCHLVIINVVPMNVETLVTNRKQIDLSSCLSTEIHTTSAPEISNKLSHLIMSHYDLASTTVTGIPMKEEQNANSSANYDVEILHARNAHTAICGTEVLLPTSIKEGAEYETVTLKWCTPRGCGASDMSACPPCLAKHRVTPVDVTSRPSSCLINFLLNGRSVLLEMPRKAGGKTTSHLLSARGGEIFIHSLQITRSCLEDPPSISEGPGGRVVDYRISDFAAFIKIHRFVPLKSKSNCEDNLHRTPDRLHKRSRYFPLTLNTTMVHNLQRNMPWLSNFLRKIAKEDMDKTDEVQCQQNIFELYTAASRGELLPFATMNSNRLEGIKKTEQYRLLCAELEMIIRGYATNSHHKVILENIQNVRAACGDAVSLILYHCLLFMFIFYKNLIKITIGDSSGKNIIRATTDSPLSPPHSMDSSSNNASSILKANKRNLINAGQRTLFDVVINVERSQNSKRPEFTGRLCTPTGKVAKLYPDFGSKEKEPSSAASVAAKDETLPIKTDGSNLRS</sequence>
<dbReference type="GO" id="GO:0007346">
    <property type="term" value="P:regulation of mitotic cell cycle"/>
    <property type="evidence" value="ECO:0007669"/>
    <property type="project" value="TreeGrafter"/>
</dbReference>
<dbReference type="GO" id="GO:0048471">
    <property type="term" value="C:perinuclear region of cytoplasm"/>
    <property type="evidence" value="ECO:0007669"/>
    <property type="project" value="UniProtKB-SubCell"/>
</dbReference>
<evidence type="ECO:0000256" key="5">
    <source>
        <dbReference type="ARBA" id="ARBA00022490"/>
    </source>
</evidence>
<evidence type="ECO:0000256" key="15">
    <source>
        <dbReference type="ARBA" id="ARBA00032585"/>
    </source>
</evidence>
<name>A0A1B0BW91_9MUSC</name>
<protein>
    <recommendedName>
        <fullName evidence="3">Protein asunder</fullName>
    </recommendedName>
    <alternativeName>
        <fullName evidence="15">Cell cycle regulator Mat89Bb</fullName>
    </alternativeName>
    <alternativeName>
        <fullName evidence="14">Set apart in position or space protein</fullName>
    </alternativeName>
</protein>
<dbReference type="STRING" id="67801.A0A1B0BW91"/>
<keyword evidence="11" id="KW-0539">Nucleus</keyword>
<dbReference type="Pfam" id="PF10221">
    <property type="entry name" value="Mat89Bb"/>
    <property type="match status" value="2"/>
</dbReference>
<dbReference type="InterPro" id="IPR019355">
    <property type="entry name" value="Cell_cycle_regulator_Mat89Bb"/>
</dbReference>
<keyword evidence="12" id="KW-0469">Meiosis</keyword>
<comment type="subcellular location">
    <subcellularLocation>
        <location evidence="2">Cytoplasm</location>
        <location evidence="2">Perinuclear region</location>
    </subcellularLocation>
    <subcellularLocation>
        <location evidence="1">Nucleus</location>
    </subcellularLocation>
</comment>
<keyword evidence="20" id="KW-1185">Reference proteome</keyword>
<comment type="similarity">
    <text evidence="16">Belongs to the Integrator subunit 13 family.</text>
</comment>
<comment type="subunit">
    <text evidence="17">Belongs to the multiprotein complex Integrator, at least composed of IntS1, IntS2, IntS3, IntS4, omd/IntS5, IntS6, defl/IntS7, IntS8, IntS9, IntS10, IntS11, IntS12, asun/IntS13, IntS14 and IntS15. The core complex associates with protein phosphatase 2A subunits mts/PP2A and Pp2A-29B, to form the Integrator-PP2A (INTAC) complex.</text>
</comment>
<evidence type="ECO:0000256" key="2">
    <source>
        <dbReference type="ARBA" id="ARBA00004556"/>
    </source>
</evidence>
<evidence type="ECO:0000256" key="9">
    <source>
        <dbReference type="ARBA" id="ARBA00022871"/>
    </source>
</evidence>
<keyword evidence="13" id="KW-0131">Cell cycle</keyword>
<keyword evidence="8" id="KW-0221">Differentiation</keyword>
<evidence type="ECO:0000313" key="20">
    <source>
        <dbReference type="Proteomes" id="UP000092460"/>
    </source>
</evidence>
<evidence type="ECO:0000256" key="11">
    <source>
        <dbReference type="ARBA" id="ARBA00023242"/>
    </source>
</evidence>
<keyword evidence="7" id="KW-0498">Mitosis</keyword>
<dbReference type="AlphaFoldDB" id="A0A1B0BW91"/>
<evidence type="ECO:0000313" key="19">
    <source>
        <dbReference type="EnsemblMetazoa" id="GPPI042486-PA"/>
    </source>
</evidence>
<evidence type="ECO:0000256" key="1">
    <source>
        <dbReference type="ARBA" id="ARBA00004123"/>
    </source>
</evidence>
<evidence type="ECO:0000256" key="8">
    <source>
        <dbReference type="ARBA" id="ARBA00022782"/>
    </source>
</evidence>
<keyword evidence="10" id="KW-0175">Coiled coil</keyword>
<reference evidence="20" key="1">
    <citation type="submission" date="2015-01" db="EMBL/GenBank/DDBJ databases">
        <authorList>
            <person name="Aksoy S."/>
            <person name="Warren W."/>
            <person name="Wilson R.K."/>
        </authorList>
    </citation>
    <scope>NUCLEOTIDE SEQUENCE [LARGE SCALE GENOMIC DNA]</scope>
    <source>
        <strain evidence="20">IAEA</strain>
    </source>
</reference>
<evidence type="ECO:0000256" key="10">
    <source>
        <dbReference type="ARBA" id="ARBA00023054"/>
    </source>
</evidence>
<evidence type="ECO:0000256" key="7">
    <source>
        <dbReference type="ARBA" id="ARBA00022776"/>
    </source>
</evidence>
<dbReference type="Proteomes" id="UP000092460">
    <property type="component" value="Unassembled WGS sequence"/>
</dbReference>
<evidence type="ECO:0000256" key="6">
    <source>
        <dbReference type="ARBA" id="ARBA00022618"/>
    </source>
</evidence>
<feature type="region of interest" description="Disordered" evidence="18">
    <location>
        <begin position="683"/>
        <end position="715"/>
    </location>
</feature>
<keyword evidence="6" id="KW-0132">Cell division</keyword>
<evidence type="ECO:0000256" key="3">
    <source>
        <dbReference type="ARBA" id="ARBA00020501"/>
    </source>
</evidence>
<evidence type="ECO:0000256" key="12">
    <source>
        <dbReference type="ARBA" id="ARBA00023254"/>
    </source>
</evidence>
<evidence type="ECO:0000256" key="13">
    <source>
        <dbReference type="ARBA" id="ARBA00023306"/>
    </source>
</evidence>
<evidence type="ECO:0000256" key="17">
    <source>
        <dbReference type="ARBA" id="ARBA00065185"/>
    </source>
</evidence>
<dbReference type="EnsemblMetazoa" id="GPPI042486-RA">
    <property type="protein sequence ID" value="GPPI042486-PA"/>
    <property type="gene ID" value="GPPI042486"/>
</dbReference>
<keyword evidence="5" id="KW-0963">Cytoplasm</keyword>
<dbReference type="GO" id="GO:0030154">
    <property type="term" value="P:cell differentiation"/>
    <property type="evidence" value="ECO:0007669"/>
    <property type="project" value="UniProtKB-KW"/>
</dbReference>
<reference evidence="19" key="2">
    <citation type="submission" date="2020-05" db="UniProtKB">
        <authorList>
            <consortium name="EnsemblMetazoa"/>
        </authorList>
    </citation>
    <scope>IDENTIFICATION</scope>
    <source>
        <strain evidence="19">IAEA</strain>
    </source>
</reference>
<organism evidence="19 20">
    <name type="scientific">Glossina palpalis gambiensis</name>
    <dbReference type="NCBI Taxonomy" id="67801"/>
    <lineage>
        <taxon>Eukaryota</taxon>
        <taxon>Metazoa</taxon>
        <taxon>Ecdysozoa</taxon>
        <taxon>Arthropoda</taxon>
        <taxon>Hexapoda</taxon>
        <taxon>Insecta</taxon>
        <taxon>Pterygota</taxon>
        <taxon>Neoptera</taxon>
        <taxon>Endopterygota</taxon>
        <taxon>Diptera</taxon>
        <taxon>Brachycera</taxon>
        <taxon>Muscomorpha</taxon>
        <taxon>Hippoboscoidea</taxon>
        <taxon>Glossinidae</taxon>
        <taxon>Glossina</taxon>
    </lineage>
</organism>
<dbReference type="GO" id="GO:0051321">
    <property type="term" value="P:meiotic cell cycle"/>
    <property type="evidence" value="ECO:0007669"/>
    <property type="project" value="UniProtKB-KW"/>
</dbReference>
<keyword evidence="4" id="KW-0217">Developmental protein</keyword>
<dbReference type="GO" id="GO:0051642">
    <property type="term" value="P:centrosome localization"/>
    <property type="evidence" value="ECO:0007669"/>
    <property type="project" value="TreeGrafter"/>
</dbReference>
<dbReference type="GO" id="GO:0051301">
    <property type="term" value="P:cell division"/>
    <property type="evidence" value="ECO:0007669"/>
    <property type="project" value="UniProtKB-KW"/>
</dbReference>
<evidence type="ECO:0000256" key="4">
    <source>
        <dbReference type="ARBA" id="ARBA00022473"/>
    </source>
</evidence>
<evidence type="ECO:0000256" key="18">
    <source>
        <dbReference type="SAM" id="MobiDB-lite"/>
    </source>
</evidence>
<dbReference type="GO" id="GO:0007283">
    <property type="term" value="P:spermatogenesis"/>
    <property type="evidence" value="ECO:0007669"/>
    <property type="project" value="UniProtKB-KW"/>
</dbReference>
<dbReference type="VEuPathDB" id="VectorBase:GPPI042486"/>
<proteinExistence type="inferred from homology"/>
<evidence type="ECO:0000256" key="14">
    <source>
        <dbReference type="ARBA" id="ARBA00030658"/>
    </source>
</evidence>
<accession>A0A1B0BW91</accession>
<keyword evidence="9" id="KW-0744">Spermatogenesis</keyword>
<dbReference type="GO" id="GO:0032039">
    <property type="term" value="C:integrator complex"/>
    <property type="evidence" value="ECO:0007669"/>
    <property type="project" value="TreeGrafter"/>
</dbReference>
<evidence type="ECO:0000256" key="16">
    <source>
        <dbReference type="ARBA" id="ARBA00061603"/>
    </source>
</evidence>
<dbReference type="PANTHER" id="PTHR12955:SF1">
    <property type="entry name" value="INTEGRATOR COMPLEX SUBUNIT 13"/>
    <property type="match status" value="1"/>
</dbReference>